<comment type="caution">
    <text evidence="1">The sequence shown here is derived from an EMBL/GenBank/DDBJ whole genome shotgun (WGS) entry which is preliminary data.</text>
</comment>
<organism evidence="1 2">
    <name type="scientific">Haematococcus lacustris</name>
    <name type="common">Green alga</name>
    <name type="synonym">Haematococcus pluvialis</name>
    <dbReference type="NCBI Taxonomy" id="44745"/>
    <lineage>
        <taxon>Eukaryota</taxon>
        <taxon>Viridiplantae</taxon>
        <taxon>Chlorophyta</taxon>
        <taxon>core chlorophytes</taxon>
        <taxon>Chlorophyceae</taxon>
        <taxon>CS clade</taxon>
        <taxon>Chlamydomonadales</taxon>
        <taxon>Haematococcaceae</taxon>
        <taxon>Haematococcus</taxon>
    </lineage>
</organism>
<protein>
    <submittedName>
        <fullName evidence="1">Uncharacterized protein</fullName>
    </submittedName>
</protein>
<accession>A0A699YZE6</accession>
<dbReference type="EMBL" id="BLLF01000876">
    <property type="protein sequence ID" value="GFH15627.1"/>
    <property type="molecule type" value="Genomic_DNA"/>
</dbReference>
<dbReference type="AlphaFoldDB" id="A0A699YZE6"/>
<evidence type="ECO:0000313" key="1">
    <source>
        <dbReference type="EMBL" id="GFH15627.1"/>
    </source>
</evidence>
<gene>
    <name evidence="1" type="ORF">HaLaN_11881</name>
</gene>
<name>A0A699YZE6_HAELA</name>
<reference evidence="1 2" key="1">
    <citation type="submission" date="2020-02" db="EMBL/GenBank/DDBJ databases">
        <title>Draft genome sequence of Haematococcus lacustris strain NIES-144.</title>
        <authorList>
            <person name="Morimoto D."/>
            <person name="Nakagawa S."/>
            <person name="Yoshida T."/>
            <person name="Sawayama S."/>
        </authorList>
    </citation>
    <scope>NUCLEOTIDE SEQUENCE [LARGE SCALE GENOMIC DNA]</scope>
    <source>
        <strain evidence="1 2">NIES-144</strain>
    </source>
</reference>
<sequence>MPHNNPAPAVLMRAERDRELAQTLRQVELNIAEAQALLEKARTQRPVPGAMAPSLRTKAAEGGLPAAVQMGHVRRCLFIARGASSAPLEVKLWGHGRKVLPCLAQARSTSRAT</sequence>
<feature type="non-terminal residue" evidence="1">
    <location>
        <position position="113"/>
    </location>
</feature>
<feature type="non-terminal residue" evidence="1">
    <location>
        <position position="1"/>
    </location>
</feature>
<proteinExistence type="predicted"/>
<evidence type="ECO:0000313" key="2">
    <source>
        <dbReference type="Proteomes" id="UP000485058"/>
    </source>
</evidence>
<dbReference type="Proteomes" id="UP000485058">
    <property type="component" value="Unassembled WGS sequence"/>
</dbReference>
<keyword evidence="2" id="KW-1185">Reference proteome</keyword>